<proteinExistence type="predicted"/>
<dbReference type="EMBL" id="BKAJ01000095">
    <property type="protein sequence ID" value="GEP58176.1"/>
    <property type="molecule type" value="Genomic_DNA"/>
</dbReference>
<keyword evidence="1" id="KW-0560">Oxidoreductase</keyword>
<accession>A0A512NGU2</accession>
<evidence type="ECO:0000313" key="3">
    <source>
        <dbReference type="Proteomes" id="UP000321058"/>
    </source>
</evidence>
<evidence type="ECO:0000313" key="2">
    <source>
        <dbReference type="EMBL" id="GEP58176.1"/>
    </source>
</evidence>
<reference evidence="2 3" key="1">
    <citation type="submission" date="2019-07" db="EMBL/GenBank/DDBJ databases">
        <title>Whole genome shotgun sequence of Reyranella soli NBRC 108950.</title>
        <authorList>
            <person name="Hosoyama A."/>
            <person name="Uohara A."/>
            <person name="Ohji S."/>
            <person name="Ichikawa N."/>
        </authorList>
    </citation>
    <scope>NUCLEOTIDE SEQUENCE [LARGE SCALE GENOMIC DNA]</scope>
    <source>
        <strain evidence="2 3">NBRC 108950</strain>
    </source>
</reference>
<dbReference type="Gene3D" id="3.50.50.60">
    <property type="entry name" value="FAD/NAD(P)-binding domain"/>
    <property type="match status" value="2"/>
</dbReference>
<protein>
    <submittedName>
        <fullName evidence="2">Monooxygenase</fullName>
    </submittedName>
</protein>
<organism evidence="2 3">
    <name type="scientific">Reyranella soli</name>
    <dbReference type="NCBI Taxonomy" id="1230389"/>
    <lineage>
        <taxon>Bacteria</taxon>
        <taxon>Pseudomonadati</taxon>
        <taxon>Pseudomonadota</taxon>
        <taxon>Alphaproteobacteria</taxon>
        <taxon>Hyphomicrobiales</taxon>
        <taxon>Reyranellaceae</taxon>
        <taxon>Reyranella</taxon>
    </lineage>
</organism>
<dbReference type="AlphaFoldDB" id="A0A512NGU2"/>
<sequence length="560" mass="62477">MQSADAAGAACHFAREGHWRDVLAFTWRIGTETGVAAIEAALAPTLARTRPRGFHIPEGRSQARRVKRAGVDCIEAIFEFETAAGRANGVVRLVEEEDDWRIWTLLTTLEELNGYPDGRPKAVSDAEKYSRDFGGENWLDQRRKALAYTDHDPTVLIVGGGQAGLSAAARLNHLGVDTLIIDRNPRIGDNWRLRYHSLTLHNEVHVNHLPLMKFPPTWPVFIPKDKLANWFETYVESLELNFWTGTELLGGSWDDKAKCWTVTLKRSDGSERTMKPRHIIVATGVSGIPIWPKVPGLDSFKGEVMHSGQYTTGAAWKGGNAMVIGTGNSGHDVAQDLCASGVNTIIVQRSPTYIVSIREAQKVYSTYSEGLPFEDCDLLACSMPYPVLRRAYQLSTAEMREVDRELLKGLEKRGFKLTFGEDDTGFQMMYLRRGGGYYFNVGCSDMIVDGRVRLLQYDTIDRFEADGVVLKDGTKKPLDVVVVATGYESQQEFVRVTLGNDVAERIGPVWGFDDGGELRNMWGPTKQDGLWFTAGSLAQCRIYSRYLALQIKAREDGLIE</sequence>
<dbReference type="PANTHER" id="PTHR43539">
    <property type="entry name" value="FLAVIN-BINDING MONOOXYGENASE-LIKE PROTEIN (AFU_ORTHOLOGUE AFUA_4G09220)"/>
    <property type="match status" value="1"/>
</dbReference>
<dbReference type="Proteomes" id="UP000321058">
    <property type="component" value="Unassembled WGS sequence"/>
</dbReference>
<evidence type="ECO:0000256" key="1">
    <source>
        <dbReference type="ARBA" id="ARBA00023002"/>
    </source>
</evidence>
<dbReference type="GO" id="GO:0004497">
    <property type="term" value="F:monooxygenase activity"/>
    <property type="evidence" value="ECO:0007669"/>
    <property type="project" value="UniProtKB-KW"/>
</dbReference>
<dbReference type="InterPro" id="IPR050982">
    <property type="entry name" value="Auxin_biosynth/cation_transpt"/>
</dbReference>
<dbReference type="GO" id="GO:0050660">
    <property type="term" value="F:flavin adenine dinucleotide binding"/>
    <property type="evidence" value="ECO:0007669"/>
    <property type="project" value="TreeGrafter"/>
</dbReference>
<dbReference type="PANTHER" id="PTHR43539:SF68">
    <property type="entry name" value="FLAVIN-BINDING MONOOXYGENASE-LIKE PROTEIN (AFU_ORTHOLOGUE AFUA_4G09220)"/>
    <property type="match status" value="1"/>
</dbReference>
<dbReference type="InterPro" id="IPR036188">
    <property type="entry name" value="FAD/NAD-bd_sf"/>
</dbReference>
<dbReference type="PRINTS" id="PR00411">
    <property type="entry name" value="PNDRDTASEI"/>
</dbReference>
<dbReference type="Pfam" id="PF13738">
    <property type="entry name" value="Pyr_redox_3"/>
    <property type="match status" value="1"/>
</dbReference>
<keyword evidence="2" id="KW-0503">Monooxygenase</keyword>
<keyword evidence="3" id="KW-1185">Reference proteome</keyword>
<dbReference type="SUPFAM" id="SSF51905">
    <property type="entry name" value="FAD/NAD(P)-binding domain"/>
    <property type="match status" value="2"/>
</dbReference>
<gene>
    <name evidence="2" type="ORF">RSO01_53420</name>
</gene>
<name>A0A512NGU2_9HYPH</name>
<comment type="caution">
    <text evidence="2">The sequence shown here is derived from an EMBL/GenBank/DDBJ whole genome shotgun (WGS) entry which is preliminary data.</text>
</comment>